<accession>A0A0E9SNL3</accession>
<protein>
    <submittedName>
        <fullName evidence="1">Uncharacterized protein</fullName>
    </submittedName>
</protein>
<proteinExistence type="predicted"/>
<reference evidence="1" key="1">
    <citation type="submission" date="2014-11" db="EMBL/GenBank/DDBJ databases">
        <authorList>
            <person name="Amaro Gonzalez C."/>
        </authorList>
    </citation>
    <scope>NUCLEOTIDE SEQUENCE</scope>
</reference>
<dbReference type="EMBL" id="GBXM01065623">
    <property type="protein sequence ID" value="JAH42954.1"/>
    <property type="molecule type" value="Transcribed_RNA"/>
</dbReference>
<evidence type="ECO:0000313" key="1">
    <source>
        <dbReference type="EMBL" id="JAH42954.1"/>
    </source>
</evidence>
<organism evidence="1">
    <name type="scientific">Anguilla anguilla</name>
    <name type="common">European freshwater eel</name>
    <name type="synonym">Muraena anguilla</name>
    <dbReference type="NCBI Taxonomy" id="7936"/>
    <lineage>
        <taxon>Eukaryota</taxon>
        <taxon>Metazoa</taxon>
        <taxon>Chordata</taxon>
        <taxon>Craniata</taxon>
        <taxon>Vertebrata</taxon>
        <taxon>Euteleostomi</taxon>
        <taxon>Actinopterygii</taxon>
        <taxon>Neopterygii</taxon>
        <taxon>Teleostei</taxon>
        <taxon>Anguilliformes</taxon>
        <taxon>Anguillidae</taxon>
        <taxon>Anguilla</taxon>
    </lineage>
</organism>
<reference evidence="1" key="2">
    <citation type="journal article" date="2015" name="Fish Shellfish Immunol.">
        <title>Early steps in the European eel (Anguilla anguilla)-Vibrio vulnificus interaction in the gills: Role of the RtxA13 toxin.</title>
        <authorList>
            <person name="Callol A."/>
            <person name="Pajuelo D."/>
            <person name="Ebbesson L."/>
            <person name="Teles M."/>
            <person name="MacKenzie S."/>
            <person name="Amaro C."/>
        </authorList>
    </citation>
    <scope>NUCLEOTIDE SEQUENCE</scope>
</reference>
<dbReference type="AlphaFoldDB" id="A0A0E9SNL3"/>
<sequence length="40" mass="4468">MLKDGPLVLKLCPGCIHCKRKTRLVTRASTSGTYHSYVSF</sequence>
<name>A0A0E9SNL3_ANGAN</name>